<dbReference type="PANTHER" id="PTHR30043">
    <property type="entry name" value="PHOSPHONATES TRANSPORT SYSTEM PERMEASE PROTEIN"/>
    <property type="match status" value="1"/>
</dbReference>
<comment type="caution">
    <text evidence="9">The sequence shown here is derived from an EMBL/GenBank/DDBJ whole genome shotgun (WGS) entry which is preliminary data.</text>
</comment>
<feature type="transmembrane region" description="Helical" evidence="7">
    <location>
        <begin position="396"/>
        <end position="417"/>
    </location>
</feature>
<dbReference type="GO" id="GO:0005886">
    <property type="term" value="C:plasma membrane"/>
    <property type="evidence" value="ECO:0007669"/>
    <property type="project" value="UniProtKB-SubCell"/>
</dbReference>
<organism evidence="9 10">
    <name type="scientific">Roseobacter insulae</name>
    <dbReference type="NCBI Taxonomy" id="2859783"/>
    <lineage>
        <taxon>Bacteria</taxon>
        <taxon>Pseudomonadati</taxon>
        <taxon>Pseudomonadota</taxon>
        <taxon>Alphaproteobacteria</taxon>
        <taxon>Rhodobacterales</taxon>
        <taxon>Roseobacteraceae</taxon>
        <taxon>Roseobacter</taxon>
    </lineage>
</organism>
<keyword evidence="3 7" id="KW-0813">Transport</keyword>
<comment type="similarity">
    <text evidence="7">Belongs to the binding-protein-dependent transport system permease family.</text>
</comment>
<keyword evidence="4 7" id="KW-0812">Transmembrane</keyword>
<comment type="subcellular location">
    <subcellularLocation>
        <location evidence="2">Cell envelope</location>
    </subcellularLocation>
    <subcellularLocation>
        <location evidence="7">Cell membrane</location>
        <topology evidence="7">Multi-pass membrane protein</topology>
    </subcellularLocation>
    <subcellularLocation>
        <location evidence="1">Membrane</location>
        <topology evidence="1">Multi-pass membrane protein</topology>
    </subcellularLocation>
</comment>
<evidence type="ECO:0000259" key="8">
    <source>
        <dbReference type="PROSITE" id="PS50928"/>
    </source>
</evidence>
<keyword evidence="5 7" id="KW-1133">Transmembrane helix</keyword>
<dbReference type="InterPro" id="IPR000515">
    <property type="entry name" value="MetI-like"/>
</dbReference>
<evidence type="ECO:0000256" key="4">
    <source>
        <dbReference type="ARBA" id="ARBA00022692"/>
    </source>
</evidence>
<evidence type="ECO:0000256" key="1">
    <source>
        <dbReference type="ARBA" id="ARBA00004141"/>
    </source>
</evidence>
<dbReference type="RefSeq" id="WP_219500170.1">
    <property type="nucleotide sequence ID" value="NZ_JAHXDN010000002.1"/>
</dbReference>
<dbReference type="AlphaFoldDB" id="A0A9X1FT85"/>
<dbReference type="InterPro" id="IPR005769">
    <property type="entry name" value="PhnE/PtxC"/>
</dbReference>
<keyword evidence="10" id="KW-1185">Reference proteome</keyword>
<evidence type="ECO:0000256" key="7">
    <source>
        <dbReference type="RuleBase" id="RU363032"/>
    </source>
</evidence>
<accession>A0A9X1FT85</accession>
<reference evidence="9" key="1">
    <citation type="submission" date="2021-07" db="EMBL/GenBank/DDBJ databases">
        <title>Roseobacter insulae sp. nov., isolated from a tidal flat.</title>
        <authorList>
            <person name="Park S."/>
            <person name="Yoon J.-H."/>
        </authorList>
    </citation>
    <scope>NUCLEOTIDE SEQUENCE</scope>
    <source>
        <strain evidence="9">YSTF-M11</strain>
    </source>
</reference>
<dbReference type="EMBL" id="JAHXDN010000002">
    <property type="protein sequence ID" value="MBW4707364.1"/>
    <property type="molecule type" value="Genomic_DNA"/>
</dbReference>
<protein>
    <submittedName>
        <fullName evidence="9">Phosphonate ABC transporter, permease protein PhnE</fullName>
    </submittedName>
</protein>
<feature type="domain" description="ABC transmembrane type-1" evidence="8">
    <location>
        <begin position="230"/>
        <end position="414"/>
    </location>
</feature>
<dbReference type="CDD" id="cd06261">
    <property type="entry name" value="TM_PBP2"/>
    <property type="match status" value="1"/>
</dbReference>
<feature type="transmembrane region" description="Helical" evidence="7">
    <location>
        <begin position="226"/>
        <end position="256"/>
    </location>
</feature>
<dbReference type="GO" id="GO:0030313">
    <property type="term" value="C:cell envelope"/>
    <property type="evidence" value="ECO:0007669"/>
    <property type="project" value="UniProtKB-SubCell"/>
</dbReference>
<feature type="transmembrane region" description="Helical" evidence="7">
    <location>
        <begin position="367"/>
        <end position="384"/>
    </location>
</feature>
<dbReference type="Pfam" id="PF00528">
    <property type="entry name" value="BPD_transp_1"/>
    <property type="match status" value="1"/>
</dbReference>
<feature type="transmembrane region" description="Helical" evidence="7">
    <location>
        <begin position="21"/>
        <end position="39"/>
    </location>
</feature>
<dbReference type="NCBIfam" id="TIGR01097">
    <property type="entry name" value="PhnE"/>
    <property type="match status" value="1"/>
</dbReference>
<dbReference type="GO" id="GO:0015416">
    <property type="term" value="F:ABC-type phosphonate transporter activity"/>
    <property type="evidence" value="ECO:0007669"/>
    <property type="project" value="InterPro"/>
</dbReference>
<keyword evidence="6 7" id="KW-0472">Membrane</keyword>
<evidence type="ECO:0000256" key="2">
    <source>
        <dbReference type="ARBA" id="ARBA00004196"/>
    </source>
</evidence>
<evidence type="ECO:0000313" key="9">
    <source>
        <dbReference type="EMBL" id="MBW4707364.1"/>
    </source>
</evidence>
<gene>
    <name evidence="9" type="primary">phnE</name>
    <name evidence="9" type="ORF">KX928_06160</name>
</gene>
<evidence type="ECO:0000313" key="10">
    <source>
        <dbReference type="Proteomes" id="UP001138661"/>
    </source>
</evidence>
<dbReference type="PANTHER" id="PTHR30043:SF9">
    <property type="entry name" value="PHOSPHONATES TRANSPORT SYSTEM PERMEASE PROTEIN"/>
    <property type="match status" value="1"/>
</dbReference>
<dbReference type="Proteomes" id="UP001138661">
    <property type="component" value="Unassembled WGS sequence"/>
</dbReference>
<sequence>MSALVIKQQTGRLFVIKRLQAFALPAAIFAYLAYVFVAFDMAGLKDRVSVSNMTTLVSDTYSYKTHVTQDNRTGNITIAIEGEKKGRYAQGDSPDWVQLGDNTSVDLGDGHIVTLGPDVSYTVPGYGVISATPGKRGVNAVLPAGETPEWINASKNRISITTDAGRLTITRNRTEVFRYFTGWELFFFTLDSPFHGKSFAQLVSSGEYAAIWQEFWSNKMWRHSDVAWALAETVLMAFLGTFGAAMIALPVAFVAARNFTPLGSARFVVRRLFDFLRGVDGLIWTIILSRAFGPGPLTGSLAIMLTDTGTFGKIFSEALENVDGKQIEGITSTGAKPMQRHRFGVIPQITPVLLSQVLYYLESNTRSATIIGAITGGGIGLLLTQAIITQKDWEEVTYYIILIILMVMAMDTFSGWLRGKLIKGGAGGH</sequence>
<dbReference type="PROSITE" id="PS50928">
    <property type="entry name" value="ABC_TM1"/>
    <property type="match status" value="1"/>
</dbReference>
<proteinExistence type="inferred from homology"/>
<evidence type="ECO:0000256" key="6">
    <source>
        <dbReference type="ARBA" id="ARBA00023136"/>
    </source>
</evidence>
<evidence type="ECO:0000256" key="3">
    <source>
        <dbReference type="ARBA" id="ARBA00022448"/>
    </source>
</evidence>
<name>A0A9X1FT85_9RHOB</name>
<evidence type="ECO:0000256" key="5">
    <source>
        <dbReference type="ARBA" id="ARBA00022989"/>
    </source>
</evidence>